<organism evidence="3 4">
    <name type="scientific">Gordonia humi</name>
    <dbReference type="NCBI Taxonomy" id="686429"/>
    <lineage>
        <taxon>Bacteria</taxon>
        <taxon>Bacillati</taxon>
        <taxon>Actinomycetota</taxon>
        <taxon>Actinomycetes</taxon>
        <taxon>Mycobacteriales</taxon>
        <taxon>Gordoniaceae</taxon>
        <taxon>Gordonia</taxon>
    </lineage>
</organism>
<proteinExistence type="predicted"/>
<sequence>MSEPQHPGQSDSRPPGASGSPTSGGFEQPTAAFGPTGPTTGQQWQTPHPGPPPPSGAYPVAPGPGQFGPGGPMPGQPPFPPGYAPPRPSFAAMLPMPVKLALGSSLFGIVTFFMGFLGWLTIDSTIERDADEWASNVGNSLDVPAFFSPSLILSPGWFFILLGAIGVGTISLVATKWRRFLPYLAFGSVVGWLGLFACAMGLPVFVGFGPGAYIALIFGFIQAALLSVATLLDGLHEDKVGGQGPYPPA</sequence>
<feature type="transmembrane region" description="Helical" evidence="2">
    <location>
        <begin position="100"/>
        <end position="122"/>
    </location>
</feature>
<evidence type="ECO:0000313" key="3">
    <source>
        <dbReference type="EMBL" id="MBB4137777.1"/>
    </source>
</evidence>
<feature type="region of interest" description="Disordered" evidence="1">
    <location>
        <begin position="1"/>
        <end position="82"/>
    </location>
</feature>
<feature type="transmembrane region" description="Helical" evidence="2">
    <location>
        <begin position="212"/>
        <end position="232"/>
    </location>
</feature>
<evidence type="ECO:0000256" key="1">
    <source>
        <dbReference type="SAM" id="MobiDB-lite"/>
    </source>
</evidence>
<accession>A0A840FEA7</accession>
<dbReference type="RefSeq" id="WP_183372598.1">
    <property type="nucleotide sequence ID" value="NZ_BAABHL010000001.1"/>
</dbReference>
<feature type="compositionally biased region" description="Pro residues" evidence="1">
    <location>
        <begin position="71"/>
        <end position="82"/>
    </location>
</feature>
<feature type="compositionally biased region" description="Low complexity" evidence="1">
    <location>
        <begin position="12"/>
        <end position="47"/>
    </location>
</feature>
<dbReference type="InterPro" id="IPR035166">
    <property type="entry name" value="DUF5336"/>
</dbReference>
<dbReference type="Proteomes" id="UP000551501">
    <property type="component" value="Unassembled WGS sequence"/>
</dbReference>
<keyword evidence="2" id="KW-0812">Transmembrane</keyword>
<gene>
    <name evidence="3" type="ORF">BKA16_004329</name>
</gene>
<feature type="transmembrane region" description="Helical" evidence="2">
    <location>
        <begin position="156"/>
        <end position="174"/>
    </location>
</feature>
<keyword evidence="2" id="KW-0472">Membrane</keyword>
<dbReference type="AlphaFoldDB" id="A0A840FEA7"/>
<dbReference type="Pfam" id="PF17270">
    <property type="entry name" value="DUF5336"/>
    <property type="match status" value="1"/>
</dbReference>
<evidence type="ECO:0000256" key="2">
    <source>
        <dbReference type="SAM" id="Phobius"/>
    </source>
</evidence>
<name>A0A840FEA7_9ACTN</name>
<keyword evidence="4" id="KW-1185">Reference proteome</keyword>
<reference evidence="3 4" key="1">
    <citation type="submission" date="2020-08" db="EMBL/GenBank/DDBJ databases">
        <title>Sequencing the genomes of 1000 actinobacteria strains.</title>
        <authorList>
            <person name="Klenk H.-P."/>
        </authorList>
    </citation>
    <scope>NUCLEOTIDE SEQUENCE [LARGE SCALE GENOMIC DNA]</scope>
    <source>
        <strain evidence="3 4">DSM 45298</strain>
    </source>
</reference>
<feature type="transmembrane region" description="Helical" evidence="2">
    <location>
        <begin position="181"/>
        <end position="206"/>
    </location>
</feature>
<dbReference type="EMBL" id="JACIFP010000001">
    <property type="protein sequence ID" value="MBB4137777.1"/>
    <property type="molecule type" value="Genomic_DNA"/>
</dbReference>
<comment type="caution">
    <text evidence="3">The sequence shown here is derived from an EMBL/GenBank/DDBJ whole genome shotgun (WGS) entry which is preliminary data.</text>
</comment>
<keyword evidence="2" id="KW-1133">Transmembrane helix</keyword>
<evidence type="ECO:0000313" key="4">
    <source>
        <dbReference type="Proteomes" id="UP000551501"/>
    </source>
</evidence>
<protein>
    <submittedName>
        <fullName evidence="3">Uncharacterized protein</fullName>
    </submittedName>
</protein>